<keyword evidence="11 13" id="KW-0739">Sodium transport</keyword>
<evidence type="ECO:0000256" key="14">
    <source>
        <dbReference type="SAM" id="Phobius"/>
    </source>
</evidence>
<keyword evidence="3 13" id="KW-0813">Transport</keyword>
<keyword evidence="8 13" id="KW-0406">Ion transport</keyword>
<feature type="transmembrane region" description="Helical" evidence="14">
    <location>
        <begin position="32"/>
        <end position="53"/>
    </location>
</feature>
<evidence type="ECO:0000256" key="9">
    <source>
        <dbReference type="ARBA" id="ARBA00023136"/>
    </source>
</evidence>
<feature type="non-terminal residue" evidence="15">
    <location>
        <position position="322"/>
    </location>
</feature>
<evidence type="ECO:0000256" key="4">
    <source>
        <dbReference type="ARBA" id="ARBA00022461"/>
    </source>
</evidence>
<comment type="subcellular location">
    <subcellularLocation>
        <location evidence="1">Membrane</location>
        <topology evidence="1">Multi-pass membrane protein</topology>
    </subcellularLocation>
</comment>
<accession>A0A0D6L8Y8</accession>
<evidence type="ECO:0000256" key="11">
    <source>
        <dbReference type="ARBA" id="ARBA00023201"/>
    </source>
</evidence>
<evidence type="ECO:0000256" key="2">
    <source>
        <dbReference type="ARBA" id="ARBA00007193"/>
    </source>
</evidence>
<dbReference type="AlphaFoldDB" id="A0A0D6L8Y8"/>
<dbReference type="Proteomes" id="UP000054495">
    <property type="component" value="Unassembled WGS sequence"/>
</dbReference>
<name>A0A0D6L8Y8_9BILA</name>
<keyword evidence="4 13" id="KW-0894">Sodium channel</keyword>
<evidence type="ECO:0000256" key="7">
    <source>
        <dbReference type="ARBA" id="ARBA00023053"/>
    </source>
</evidence>
<dbReference type="EMBL" id="KE126488">
    <property type="protein sequence ID" value="EPB66121.1"/>
    <property type="molecule type" value="Genomic_DNA"/>
</dbReference>
<evidence type="ECO:0000256" key="12">
    <source>
        <dbReference type="ARBA" id="ARBA00023303"/>
    </source>
</evidence>
<proteinExistence type="inferred from homology"/>
<evidence type="ECO:0000256" key="8">
    <source>
        <dbReference type="ARBA" id="ARBA00023065"/>
    </source>
</evidence>
<dbReference type="Pfam" id="PF00858">
    <property type="entry name" value="ASC"/>
    <property type="match status" value="2"/>
</dbReference>
<keyword evidence="9 14" id="KW-0472">Membrane</keyword>
<evidence type="ECO:0000256" key="3">
    <source>
        <dbReference type="ARBA" id="ARBA00022448"/>
    </source>
</evidence>
<evidence type="ECO:0000256" key="13">
    <source>
        <dbReference type="RuleBase" id="RU000679"/>
    </source>
</evidence>
<keyword evidence="16" id="KW-1185">Reference proteome</keyword>
<gene>
    <name evidence="15" type="ORF">ANCCEY_14787</name>
</gene>
<dbReference type="PANTHER" id="PTHR11690:SF269">
    <property type="entry name" value="DEGENERIN-LIKE PROTEIN ASIC-2"/>
    <property type="match status" value="1"/>
</dbReference>
<sequence length="322" mass="36588">MGLLQILKDFANWSTVCGVPHIANAETKRWRFFWSVVFICMVSMFIYQLYIMISKFIKFPVGVNTEIFFEEQPFPVVTVCNSNPYKLSVISNDSKFKKILKLMDTYELAVSKSLTSADTYGLYERMALPYERDQRAREALALEAAQLSEATLKPALYTFDELITDCTFSGKKCSAYGNSLHEDTTRRTHWKLASSVVVKEIRLASVAVRIRGSTKVPPIFGAIQPRTNFPHTCRDWYENNALLLHVFFETLKYELYTESPSYGISAVLNDLGGHAGLWLGLSVISVVEVCGLILLLLMYCVTCGKLKTRPDDDEFEADERIK</sequence>
<dbReference type="InterPro" id="IPR001873">
    <property type="entry name" value="ENaC"/>
</dbReference>
<organism evidence="15 16">
    <name type="scientific">Ancylostoma ceylanicum</name>
    <dbReference type="NCBI Taxonomy" id="53326"/>
    <lineage>
        <taxon>Eukaryota</taxon>
        <taxon>Metazoa</taxon>
        <taxon>Ecdysozoa</taxon>
        <taxon>Nematoda</taxon>
        <taxon>Chromadorea</taxon>
        <taxon>Rhabditida</taxon>
        <taxon>Rhabditina</taxon>
        <taxon>Rhabditomorpha</taxon>
        <taxon>Strongyloidea</taxon>
        <taxon>Ancylostomatidae</taxon>
        <taxon>Ancylostomatinae</taxon>
        <taxon>Ancylostoma</taxon>
    </lineage>
</organism>
<comment type="similarity">
    <text evidence="2 13">Belongs to the amiloride-sensitive sodium channel (TC 1.A.6) family.</text>
</comment>
<evidence type="ECO:0000313" key="15">
    <source>
        <dbReference type="EMBL" id="EPB66121.1"/>
    </source>
</evidence>
<evidence type="ECO:0000256" key="10">
    <source>
        <dbReference type="ARBA" id="ARBA00023180"/>
    </source>
</evidence>
<feature type="transmembrane region" description="Helical" evidence="14">
    <location>
        <begin position="277"/>
        <end position="301"/>
    </location>
</feature>
<keyword evidence="10" id="KW-0325">Glycoprotein</keyword>
<evidence type="ECO:0000256" key="5">
    <source>
        <dbReference type="ARBA" id="ARBA00022692"/>
    </source>
</evidence>
<dbReference type="PANTHER" id="PTHR11690">
    <property type="entry name" value="AMILORIDE-SENSITIVE SODIUM CHANNEL-RELATED"/>
    <property type="match status" value="1"/>
</dbReference>
<evidence type="ECO:0000256" key="6">
    <source>
        <dbReference type="ARBA" id="ARBA00022989"/>
    </source>
</evidence>
<keyword evidence="7" id="KW-0915">Sodium</keyword>
<dbReference type="GO" id="GO:0005886">
    <property type="term" value="C:plasma membrane"/>
    <property type="evidence" value="ECO:0007669"/>
    <property type="project" value="TreeGrafter"/>
</dbReference>
<dbReference type="Gene3D" id="1.10.287.770">
    <property type="entry name" value="YojJ-like"/>
    <property type="match status" value="1"/>
</dbReference>
<dbReference type="GO" id="GO:0015280">
    <property type="term" value="F:ligand-gated sodium channel activity"/>
    <property type="evidence" value="ECO:0007669"/>
    <property type="project" value="TreeGrafter"/>
</dbReference>
<keyword evidence="6 14" id="KW-1133">Transmembrane helix</keyword>
<keyword evidence="12 13" id="KW-0407">Ion channel</keyword>
<evidence type="ECO:0000256" key="1">
    <source>
        <dbReference type="ARBA" id="ARBA00004141"/>
    </source>
</evidence>
<dbReference type="PRINTS" id="PR01078">
    <property type="entry name" value="AMINACHANNEL"/>
</dbReference>
<reference evidence="15 16" key="1">
    <citation type="submission" date="2013-05" db="EMBL/GenBank/DDBJ databases">
        <title>Draft genome of the parasitic nematode Anyclostoma ceylanicum.</title>
        <authorList>
            <person name="Mitreva M."/>
        </authorList>
    </citation>
    <scope>NUCLEOTIDE SEQUENCE [LARGE SCALE GENOMIC DNA]</scope>
</reference>
<evidence type="ECO:0000313" key="16">
    <source>
        <dbReference type="Proteomes" id="UP000054495"/>
    </source>
</evidence>
<keyword evidence="5 13" id="KW-0812">Transmembrane</keyword>
<protein>
    <submittedName>
        <fullName evidence="15">Amiloride-sensitive sodium channel</fullName>
    </submittedName>
</protein>